<dbReference type="Proteomes" id="UP000611640">
    <property type="component" value="Chromosome"/>
</dbReference>
<dbReference type="RefSeq" id="WP_203963363.1">
    <property type="nucleotide sequence ID" value="NZ_AP023355.1"/>
</dbReference>
<organism evidence="1 2">
    <name type="scientific">Actinocatenispora thailandica</name>
    <dbReference type="NCBI Taxonomy" id="227318"/>
    <lineage>
        <taxon>Bacteria</taxon>
        <taxon>Bacillati</taxon>
        <taxon>Actinomycetota</taxon>
        <taxon>Actinomycetes</taxon>
        <taxon>Micromonosporales</taxon>
        <taxon>Micromonosporaceae</taxon>
        <taxon>Actinocatenispora</taxon>
    </lineage>
</organism>
<evidence type="ECO:0000313" key="1">
    <source>
        <dbReference type="EMBL" id="BCJ37101.1"/>
    </source>
</evidence>
<reference evidence="1 2" key="1">
    <citation type="submission" date="2020-08" db="EMBL/GenBank/DDBJ databases">
        <title>Whole genome shotgun sequence of Actinocatenispora thailandica NBRC 105041.</title>
        <authorList>
            <person name="Komaki H."/>
            <person name="Tamura T."/>
        </authorList>
    </citation>
    <scope>NUCLEOTIDE SEQUENCE [LARGE SCALE GENOMIC DNA]</scope>
    <source>
        <strain evidence="1 2">NBRC 105041</strain>
    </source>
</reference>
<accession>A0A7R7HYZ9</accession>
<proteinExistence type="predicted"/>
<protein>
    <submittedName>
        <fullName evidence="1">Uncharacterized protein</fullName>
    </submittedName>
</protein>
<sequence>MVESTKHELEMQVHGALAGLDDEAYAAALYVAARDLAFMYDGYMSDRVRDLTRRTVRCLQQPTAGDETLRSALADEWEAVYADDDEDGPAGYSTMMLTFMDAVGGIRARDELEYLTSALGDFPTIAGVWAPVRLDDPEVPADETEYGVRMLRRLGAAVPAIAELTAHGLDPETIRSGHLPPPPEPPNLRTVPTLEQHCITLVAEQRGTLAGLVLEFVASFRWAMLGQRLPVTELATDAERAAVARLRPVVEQLAVEGRLELYRLVEITGEQRRLTGESIGPALADPKVWSNRDGGTGHAVRILPAERSSRPAEPPSR</sequence>
<dbReference type="EMBL" id="AP023355">
    <property type="protein sequence ID" value="BCJ37101.1"/>
    <property type="molecule type" value="Genomic_DNA"/>
</dbReference>
<name>A0A7R7HYZ9_9ACTN</name>
<dbReference type="KEGG" id="atl:Athai_46040"/>
<evidence type="ECO:0000313" key="2">
    <source>
        <dbReference type="Proteomes" id="UP000611640"/>
    </source>
</evidence>
<gene>
    <name evidence="1" type="ORF">Athai_46040</name>
</gene>
<keyword evidence="2" id="KW-1185">Reference proteome</keyword>
<dbReference type="AlphaFoldDB" id="A0A7R7HYZ9"/>